<evidence type="ECO:0000259" key="3">
    <source>
        <dbReference type="PROSITE" id="PS50222"/>
    </source>
</evidence>
<evidence type="ECO:0000256" key="1">
    <source>
        <dbReference type="ARBA" id="ARBA00022737"/>
    </source>
</evidence>
<dbReference type="Pfam" id="PF13499">
    <property type="entry name" value="EF-hand_7"/>
    <property type="match status" value="1"/>
</dbReference>
<dbReference type="CDD" id="cd00051">
    <property type="entry name" value="EFh"/>
    <property type="match status" value="1"/>
</dbReference>
<dbReference type="SMART" id="SM00054">
    <property type="entry name" value="EFh"/>
    <property type="match status" value="3"/>
</dbReference>
<comment type="caution">
    <text evidence="4">The sequence shown here is derived from an EMBL/GenBank/DDBJ whole genome shotgun (WGS) entry which is preliminary data.</text>
</comment>
<feature type="domain" description="EF-hand" evidence="3">
    <location>
        <begin position="34"/>
        <end position="69"/>
    </location>
</feature>
<feature type="domain" description="EF-hand" evidence="3">
    <location>
        <begin position="145"/>
        <end position="177"/>
    </location>
</feature>
<dbReference type="AlphaFoldDB" id="A0AAE0F663"/>
<evidence type="ECO:0000313" key="4">
    <source>
        <dbReference type="EMBL" id="KAK3252999.1"/>
    </source>
</evidence>
<dbReference type="FunFam" id="1.10.238.10:FF:000178">
    <property type="entry name" value="Calmodulin-2 A"/>
    <property type="match status" value="1"/>
</dbReference>
<keyword evidence="2" id="KW-0106">Calcium</keyword>
<evidence type="ECO:0000313" key="5">
    <source>
        <dbReference type="Proteomes" id="UP001190700"/>
    </source>
</evidence>
<reference evidence="4 5" key="1">
    <citation type="journal article" date="2015" name="Genome Biol. Evol.">
        <title>Comparative Genomics of a Bacterivorous Green Alga Reveals Evolutionary Causalities and Consequences of Phago-Mixotrophic Mode of Nutrition.</title>
        <authorList>
            <person name="Burns J.A."/>
            <person name="Paasch A."/>
            <person name="Narechania A."/>
            <person name="Kim E."/>
        </authorList>
    </citation>
    <scope>NUCLEOTIDE SEQUENCE [LARGE SCALE GENOMIC DNA]</scope>
    <source>
        <strain evidence="4 5">PLY_AMNH</strain>
    </source>
</reference>
<accession>A0AAE0F663</accession>
<evidence type="ECO:0000256" key="2">
    <source>
        <dbReference type="ARBA" id="ARBA00022837"/>
    </source>
</evidence>
<dbReference type="PANTHER" id="PTHR23050">
    <property type="entry name" value="CALCIUM BINDING PROTEIN"/>
    <property type="match status" value="1"/>
</dbReference>
<dbReference type="Pfam" id="PF00036">
    <property type="entry name" value="EF-hand_1"/>
    <property type="match status" value="1"/>
</dbReference>
<organism evidence="4 5">
    <name type="scientific">Cymbomonas tetramitiformis</name>
    <dbReference type="NCBI Taxonomy" id="36881"/>
    <lineage>
        <taxon>Eukaryota</taxon>
        <taxon>Viridiplantae</taxon>
        <taxon>Chlorophyta</taxon>
        <taxon>Pyramimonadophyceae</taxon>
        <taxon>Pyramimonadales</taxon>
        <taxon>Pyramimonadaceae</taxon>
        <taxon>Cymbomonas</taxon>
    </lineage>
</organism>
<gene>
    <name evidence="4" type="ORF">CYMTET_37728</name>
</gene>
<dbReference type="GO" id="GO:0005509">
    <property type="term" value="F:calcium ion binding"/>
    <property type="evidence" value="ECO:0007669"/>
    <property type="project" value="InterPro"/>
</dbReference>
<dbReference type="EMBL" id="LGRX02025062">
    <property type="protein sequence ID" value="KAK3252999.1"/>
    <property type="molecule type" value="Genomic_DNA"/>
</dbReference>
<dbReference type="PROSITE" id="PS00018">
    <property type="entry name" value="EF_HAND_1"/>
    <property type="match status" value="2"/>
</dbReference>
<sequence length="177" mass="20142">MKINTLFAHAVPADAPKVRFGSARRYHQMTFTERDIKESREAFERFDRDRSGTLDLWELRAALQDLGKEPTEDELSMLISAVDDEHDGEVDFEAFLGLIDHLRKRYSVDREDVETVSAFVAMGGNPDKTGEINTEKLKSVVKDYKLKINIEELLADIDSDGSGYIDYEEFKALMGSD</sequence>
<dbReference type="InterPro" id="IPR018247">
    <property type="entry name" value="EF_Hand_1_Ca_BS"/>
</dbReference>
<keyword evidence="5" id="KW-1185">Reference proteome</keyword>
<keyword evidence="1" id="KW-0677">Repeat</keyword>
<dbReference type="Proteomes" id="UP001190700">
    <property type="component" value="Unassembled WGS sequence"/>
</dbReference>
<dbReference type="InterPro" id="IPR002048">
    <property type="entry name" value="EF_hand_dom"/>
</dbReference>
<name>A0AAE0F663_9CHLO</name>
<dbReference type="GO" id="GO:0043226">
    <property type="term" value="C:organelle"/>
    <property type="evidence" value="ECO:0007669"/>
    <property type="project" value="UniProtKB-ARBA"/>
</dbReference>
<dbReference type="InterPro" id="IPR011992">
    <property type="entry name" value="EF-hand-dom_pair"/>
</dbReference>
<dbReference type="Gene3D" id="1.10.238.10">
    <property type="entry name" value="EF-hand"/>
    <property type="match status" value="2"/>
</dbReference>
<dbReference type="InterPro" id="IPR050145">
    <property type="entry name" value="Centrin_CML-like"/>
</dbReference>
<dbReference type="SUPFAM" id="SSF47473">
    <property type="entry name" value="EF-hand"/>
    <property type="match status" value="1"/>
</dbReference>
<dbReference type="PROSITE" id="PS50222">
    <property type="entry name" value="EF_HAND_2"/>
    <property type="match status" value="2"/>
</dbReference>
<protein>
    <recommendedName>
        <fullName evidence="3">EF-hand domain-containing protein</fullName>
    </recommendedName>
</protein>
<proteinExistence type="predicted"/>